<dbReference type="Pfam" id="PF13737">
    <property type="entry name" value="DDE_Tnp_1_5"/>
    <property type="match status" value="1"/>
</dbReference>
<keyword evidence="2" id="KW-0614">Plasmid</keyword>
<dbReference type="AlphaFoldDB" id="A0A7G6T5B0"/>
<dbReference type="Proteomes" id="UP000515465">
    <property type="component" value="Plasmid p_3"/>
</dbReference>
<gene>
    <name evidence="2" type="ORF">HB778_37465</name>
</gene>
<feature type="domain" description="Transposase DDE" evidence="1">
    <location>
        <begin position="32"/>
        <end position="142"/>
    </location>
</feature>
<protein>
    <submittedName>
        <fullName evidence="2">IS5 family transposase</fullName>
    </submittedName>
</protein>
<dbReference type="InterPro" id="IPR053172">
    <property type="entry name" value="Tn903_transposase"/>
</dbReference>
<dbReference type="InterPro" id="IPR025668">
    <property type="entry name" value="Tnp_DDE_dom"/>
</dbReference>
<proteinExistence type="predicted"/>
<geneLocation type="plasmid" evidence="2 3">
    <name>p_3</name>
</geneLocation>
<name>A0A7G6T5B0_9HYPH</name>
<dbReference type="EMBL" id="CP050298">
    <property type="protein sequence ID" value="QND61942.1"/>
    <property type="molecule type" value="Genomic_DNA"/>
</dbReference>
<sequence>MPYKHNADRRHHVGKMTFRVTNWRDYEAGLRRRGSLTLWVTPEALAGWRAPRRKTRGGQARYSDLAIETALTLGCVFAMRLRQTEGLLHSLLDLMGLKVPVPDHTTLSRRAQKWEPSARRNPPLPDGPLHVLVDSTGLKVYGAGQWLEQKHGARSRRNWRKLHLAVDAKSGAIIAQRLTDQDTDDPSQVAPLLDQIDGEIDQFTADGAYDGKPTYQSILQHSATATANIVIPPRSTAVESGDAGPPGQRDKHIAAIASDGRLKWQAATGYGKRALSETAIGRYKGLIGRRLRARSLPAQQTEVAIGCIVLNRMLAWARPESIRRQVTQA</sequence>
<dbReference type="RefSeq" id="WP_183465572.1">
    <property type="nucleotide sequence ID" value="NZ_CP050298.1"/>
</dbReference>
<dbReference type="PANTHER" id="PTHR34631:SF3">
    <property type="entry name" value="ISSOD12 TRANSPOSASE TNPA_ISSOD12"/>
    <property type="match status" value="1"/>
</dbReference>
<reference evidence="3" key="1">
    <citation type="journal article" date="2020" name="Mol. Plant Microbe">
        <title>Rhizobial microsymbionts of the narrowly endemic Oxytropis species growing in Kamchatka are characterized by significant genetic diversity and possess a set of genes that are associated with T3SS and T6SS secretion systems and can affect the development of symbiosis.</title>
        <authorList>
            <person name="Safronova V."/>
            <person name="Guro P."/>
            <person name="Sazanova A."/>
            <person name="Kuznetsova I."/>
            <person name="Belimov A."/>
            <person name="Yakubov V."/>
            <person name="Chirak E."/>
            <person name="Afonin A."/>
            <person name="Gogolev Y."/>
            <person name="Andronov E."/>
            <person name="Tikhonovich I."/>
        </authorList>
    </citation>
    <scope>NUCLEOTIDE SEQUENCE [LARGE SCALE GENOMIC DNA]</scope>
    <source>
        <strain evidence="3">583</strain>
        <plasmid evidence="3">p_3</plasmid>
    </source>
</reference>
<dbReference type="PANTHER" id="PTHR34631">
    <property type="match status" value="1"/>
</dbReference>
<organism evidence="2 3">
    <name type="scientific">Mesorhizobium huakuii</name>
    <dbReference type="NCBI Taxonomy" id="28104"/>
    <lineage>
        <taxon>Bacteria</taxon>
        <taxon>Pseudomonadati</taxon>
        <taxon>Pseudomonadota</taxon>
        <taxon>Alphaproteobacteria</taxon>
        <taxon>Hyphomicrobiales</taxon>
        <taxon>Phyllobacteriaceae</taxon>
        <taxon>Mesorhizobium</taxon>
    </lineage>
</organism>
<dbReference type="NCBIfam" id="NF033579">
    <property type="entry name" value="transpos_IS5_2"/>
    <property type="match status" value="1"/>
</dbReference>
<evidence type="ECO:0000313" key="2">
    <source>
        <dbReference type="EMBL" id="QND61942.1"/>
    </source>
</evidence>
<dbReference type="InterPro" id="IPR053520">
    <property type="entry name" value="Transposase_Tn903"/>
</dbReference>
<evidence type="ECO:0000259" key="1">
    <source>
        <dbReference type="Pfam" id="PF13737"/>
    </source>
</evidence>
<evidence type="ECO:0000313" key="3">
    <source>
        <dbReference type="Proteomes" id="UP000515465"/>
    </source>
</evidence>
<accession>A0A7G6T5B0</accession>